<dbReference type="OrthoDB" id="66498at2759"/>
<keyword evidence="3" id="KW-1185">Reference proteome</keyword>
<dbReference type="Proteomes" id="UP000243579">
    <property type="component" value="Unassembled WGS sequence"/>
</dbReference>
<gene>
    <name evidence="2" type="ORF">ACHHYP_14962</name>
</gene>
<dbReference type="InterPro" id="IPR005114">
    <property type="entry name" value="Helicase_assoc"/>
</dbReference>
<proteinExistence type="predicted"/>
<name>A0A1V9YBZ6_ACHHY</name>
<accession>A0A1V9YBZ6</accession>
<organism evidence="2 3">
    <name type="scientific">Achlya hypogyna</name>
    <name type="common">Oomycete</name>
    <name type="synonym">Protoachlya hypogyna</name>
    <dbReference type="NCBI Taxonomy" id="1202772"/>
    <lineage>
        <taxon>Eukaryota</taxon>
        <taxon>Sar</taxon>
        <taxon>Stramenopiles</taxon>
        <taxon>Oomycota</taxon>
        <taxon>Saprolegniomycetes</taxon>
        <taxon>Saprolegniales</taxon>
        <taxon>Achlyaceae</taxon>
        <taxon>Achlya</taxon>
    </lineage>
</organism>
<dbReference type="EMBL" id="JNBR01002254">
    <property type="protein sequence ID" value="OQR83216.1"/>
    <property type="molecule type" value="Genomic_DNA"/>
</dbReference>
<sequence length="334" mass="38021">MATRRRRSARGQGRYTAHQTALWSSKLQALAAYRSHFGDCRVPRDFVVPTDASWPQDIERFRLGDFVNTMRFGPTTISSERIDHLRELGFQWQLTRTAGGPCQQLQLPTSTQHHAKIRALHMSWDILVQALVHYHASNGHCRIPNDFYVKHGSAEWPRDTWGLLLAPIVPSLRYHFYELDTDVAETVHALGLLLDMPPWETLLLLFRKYRTQFGRGSIPIDFCVPTTTSDSANAIWPRRWRGIALGELAWTVGIKLAALSDAQVFALNTIGYRFNAPGTWRNVLAGIQVFAALRQTTHIDKSFVVPEHSQWPETLWGLRLGYCSTSALAFVRDD</sequence>
<feature type="domain" description="Helicase-associated" evidence="1">
    <location>
        <begin position="21"/>
        <end position="90"/>
    </location>
</feature>
<evidence type="ECO:0000313" key="2">
    <source>
        <dbReference type="EMBL" id="OQR83216.1"/>
    </source>
</evidence>
<dbReference type="AlphaFoldDB" id="A0A1V9YBZ6"/>
<dbReference type="PANTHER" id="PTHR37066">
    <property type="entry name" value="HELICASE-ASSOCIATED"/>
    <property type="match status" value="1"/>
</dbReference>
<protein>
    <recommendedName>
        <fullName evidence="1">Helicase-associated domain-containing protein</fullName>
    </recommendedName>
</protein>
<evidence type="ECO:0000259" key="1">
    <source>
        <dbReference type="Pfam" id="PF03457"/>
    </source>
</evidence>
<dbReference type="Pfam" id="PF03457">
    <property type="entry name" value="HA"/>
    <property type="match status" value="1"/>
</dbReference>
<dbReference type="PANTHER" id="PTHR37066:SF1">
    <property type="entry name" value="LNS2_PITP DOMAIN-CONTAINING PROTEIN"/>
    <property type="match status" value="1"/>
</dbReference>
<evidence type="ECO:0000313" key="3">
    <source>
        <dbReference type="Proteomes" id="UP000243579"/>
    </source>
</evidence>
<reference evidence="2 3" key="1">
    <citation type="journal article" date="2014" name="Genome Biol. Evol.">
        <title>The secreted proteins of Achlya hypogyna and Thraustotheca clavata identify the ancestral oomycete secretome and reveal gene acquisitions by horizontal gene transfer.</title>
        <authorList>
            <person name="Misner I."/>
            <person name="Blouin N."/>
            <person name="Leonard G."/>
            <person name="Richards T.A."/>
            <person name="Lane C.E."/>
        </authorList>
    </citation>
    <scope>NUCLEOTIDE SEQUENCE [LARGE SCALE GENOMIC DNA]</scope>
    <source>
        <strain evidence="2 3">ATCC 48635</strain>
    </source>
</reference>
<comment type="caution">
    <text evidence="2">The sequence shown here is derived from an EMBL/GenBank/DDBJ whole genome shotgun (WGS) entry which is preliminary data.</text>
</comment>